<dbReference type="GO" id="GO:0006508">
    <property type="term" value="P:proteolysis"/>
    <property type="evidence" value="ECO:0007669"/>
    <property type="project" value="UniProtKB-KW"/>
</dbReference>
<dbReference type="InterPro" id="IPR024077">
    <property type="entry name" value="Neurolysin/TOP_dom2"/>
</dbReference>
<dbReference type="SUPFAM" id="SSF55486">
    <property type="entry name" value="Metalloproteases ('zincins'), catalytic domain"/>
    <property type="match status" value="1"/>
</dbReference>
<gene>
    <name evidence="14" type="ORF">Clacol_007455</name>
</gene>
<evidence type="ECO:0000313" key="15">
    <source>
        <dbReference type="Proteomes" id="UP001050691"/>
    </source>
</evidence>
<dbReference type="InterPro" id="IPR001567">
    <property type="entry name" value="Pept_M3A_M3B_dom"/>
</dbReference>
<keyword evidence="7 10" id="KW-0862">Zinc</keyword>
<evidence type="ECO:0000313" key="14">
    <source>
        <dbReference type="EMBL" id="GJJ13204.1"/>
    </source>
</evidence>
<dbReference type="Gene3D" id="1.20.1050.40">
    <property type="entry name" value="Endopeptidase. Chain P, domain 1"/>
    <property type="match status" value="1"/>
</dbReference>
<dbReference type="InterPro" id="IPR024080">
    <property type="entry name" value="Neurolysin/TOP_N"/>
</dbReference>
<feature type="domain" description="Peptidase M3A/M3B catalytic" evidence="13">
    <location>
        <begin position="1209"/>
        <end position="1641"/>
    </location>
</feature>
<evidence type="ECO:0000256" key="11">
    <source>
        <dbReference type="SAM" id="Coils"/>
    </source>
</evidence>
<accession>A0AAV5AJ94</accession>
<evidence type="ECO:0000256" key="9">
    <source>
        <dbReference type="ARBA" id="ARBA00025208"/>
    </source>
</evidence>
<dbReference type="Gene3D" id="1.10.1370.10">
    <property type="entry name" value="Neurolysin, domain 3"/>
    <property type="match status" value="1"/>
</dbReference>
<dbReference type="FunFam" id="1.20.1050.40:FF:000001">
    <property type="entry name" value="Thimet oligopeptidase 1"/>
    <property type="match status" value="1"/>
</dbReference>
<dbReference type="GO" id="GO:0005758">
    <property type="term" value="C:mitochondrial intermembrane space"/>
    <property type="evidence" value="ECO:0007669"/>
    <property type="project" value="TreeGrafter"/>
</dbReference>
<comment type="cofactor">
    <cofactor evidence="10">
        <name>Zn(2+)</name>
        <dbReference type="ChEBI" id="CHEBI:29105"/>
    </cofactor>
    <text evidence="10">Binds 1 zinc ion.</text>
</comment>
<dbReference type="GO" id="GO:0000959">
    <property type="term" value="P:mitochondrial RNA metabolic process"/>
    <property type="evidence" value="ECO:0007669"/>
    <property type="project" value="InterPro"/>
</dbReference>
<dbReference type="InterPro" id="IPR045090">
    <property type="entry name" value="Pept_M3A_M3B"/>
</dbReference>
<keyword evidence="6 10" id="KW-0378">Hydrolase</keyword>
<evidence type="ECO:0000256" key="6">
    <source>
        <dbReference type="ARBA" id="ARBA00022801"/>
    </source>
</evidence>
<evidence type="ECO:0000256" key="7">
    <source>
        <dbReference type="ARBA" id="ARBA00022833"/>
    </source>
</evidence>
<dbReference type="InterPro" id="IPR013943">
    <property type="entry name" value="Pet127"/>
</dbReference>
<evidence type="ECO:0000256" key="4">
    <source>
        <dbReference type="ARBA" id="ARBA00022670"/>
    </source>
</evidence>
<proteinExistence type="inferred from homology"/>
<keyword evidence="5 10" id="KW-0479">Metal-binding</keyword>
<name>A0AAV5AJ94_9AGAM</name>
<dbReference type="FunFam" id="3.40.390.10:FF:000006">
    <property type="entry name" value="Thimet oligopeptidase 1"/>
    <property type="match status" value="1"/>
</dbReference>
<dbReference type="Pfam" id="PF01432">
    <property type="entry name" value="Peptidase_M3"/>
    <property type="match status" value="1"/>
</dbReference>
<comment type="caution">
    <text evidence="14">The sequence shown here is derived from an EMBL/GenBank/DDBJ whole genome shotgun (WGS) entry which is preliminary data.</text>
</comment>
<dbReference type="InterPro" id="IPR024079">
    <property type="entry name" value="MetalloPept_cat_dom_sf"/>
</dbReference>
<keyword evidence="11" id="KW-0175">Coiled coil</keyword>
<evidence type="ECO:0000256" key="3">
    <source>
        <dbReference type="ARBA" id="ARBA00022490"/>
    </source>
</evidence>
<dbReference type="CDD" id="cd06455">
    <property type="entry name" value="M3A_TOP"/>
    <property type="match status" value="1"/>
</dbReference>
<evidence type="ECO:0000256" key="2">
    <source>
        <dbReference type="ARBA" id="ARBA00006040"/>
    </source>
</evidence>
<feature type="coiled-coil region" evidence="11">
    <location>
        <begin position="1091"/>
        <end position="1118"/>
    </location>
</feature>
<keyword evidence="4 10" id="KW-0645">Protease</keyword>
<dbReference type="EMBL" id="BPWL01000008">
    <property type="protein sequence ID" value="GJJ13204.1"/>
    <property type="molecule type" value="Genomic_DNA"/>
</dbReference>
<evidence type="ECO:0000256" key="1">
    <source>
        <dbReference type="ARBA" id="ARBA00004496"/>
    </source>
</evidence>
<feature type="region of interest" description="Disordered" evidence="12">
    <location>
        <begin position="245"/>
        <end position="290"/>
    </location>
</feature>
<evidence type="ECO:0000256" key="12">
    <source>
        <dbReference type="SAM" id="MobiDB-lite"/>
    </source>
</evidence>
<dbReference type="Gene3D" id="3.40.390.10">
    <property type="entry name" value="Collagenase (Catalytic Domain)"/>
    <property type="match status" value="1"/>
</dbReference>
<dbReference type="PANTHER" id="PTHR11804:SF84">
    <property type="entry name" value="SACCHAROLYSIN"/>
    <property type="match status" value="1"/>
</dbReference>
<feature type="region of interest" description="Disordered" evidence="12">
    <location>
        <begin position="950"/>
        <end position="1000"/>
    </location>
</feature>
<evidence type="ECO:0000259" key="13">
    <source>
        <dbReference type="Pfam" id="PF01432"/>
    </source>
</evidence>
<dbReference type="Pfam" id="PF08634">
    <property type="entry name" value="Pet127"/>
    <property type="match status" value="1"/>
</dbReference>
<dbReference type="PANTHER" id="PTHR11804">
    <property type="entry name" value="PROTEASE M3 THIMET OLIGOPEPTIDASE-RELATED"/>
    <property type="match status" value="1"/>
</dbReference>
<feature type="compositionally biased region" description="Basic and acidic residues" evidence="12">
    <location>
        <begin position="245"/>
        <end position="257"/>
    </location>
</feature>
<reference evidence="14" key="1">
    <citation type="submission" date="2021-10" db="EMBL/GenBank/DDBJ databases">
        <title>De novo Genome Assembly of Clathrus columnatus (Basidiomycota, Fungi) Using Illumina and Nanopore Sequence Data.</title>
        <authorList>
            <person name="Ogiso-Tanaka E."/>
            <person name="Itagaki H."/>
            <person name="Hosoya T."/>
            <person name="Hosaka K."/>
        </authorList>
    </citation>
    <scope>NUCLEOTIDE SEQUENCE</scope>
    <source>
        <strain evidence="14">MO-923</strain>
    </source>
</reference>
<keyword evidence="8 10" id="KW-0482">Metalloprotease</keyword>
<dbReference type="GO" id="GO:0004222">
    <property type="term" value="F:metalloendopeptidase activity"/>
    <property type="evidence" value="ECO:0007669"/>
    <property type="project" value="InterPro"/>
</dbReference>
<dbReference type="GO" id="GO:0046872">
    <property type="term" value="F:metal ion binding"/>
    <property type="evidence" value="ECO:0007669"/>
    <property type="project" value="UniProtKB-UniRule"/>
</dbReference>
<protein>
    <recommendedName>
        <fullName evidence="13">Peptidase M3A/M3B catalytic domain-containing protein</fullName>
    </recommendedName>
</protein>
<comment type="function">
    <text evidence="9">Cleaves proteins, imported into the mitochondrion, to their mature size. While most mitochondrial precursor proteins are processed to the mature form in one step by mitochondrial processing peptidase (MPP), the sequential cleavage by MIP of an octapeptide after initial processing by MPP is a required step for a subgroup of nuclear-encoded precursor proteins destined for the matrix or the inner membrane.</text>
</comment>
<comment type="subcellular location">
    <subcellularLocation>
        <location evidence="1">Cytoplasm</location>
    </subcellularLocation>
</comment>
<evidence type="ECO:0000256" key="5">
    <source>
        <dbReference type="ARBA" id="ARBA00022723"/>
    </source>
</evidence>
<evidence type="ECO:0000256" key="8">
    <source>
        <dbReference type="ARBA" id="ARBA00023049"/>
    </source>
</evidence>
<keyword evidence="3" id="KW-0963">Cytoplasm</keyword>
<comment type="similarity">
    <text evidence="2 10">Belongs to the peptidase M3 family.</text>
</comment>
<evidence type="ECO:0000256" key="10">
    <source>
        <dbReference type="RuleBase" id="RU003435"/>
    </source>
</evidence>
<sequence>MIIDLQTSRLNLRRVRDREGDPPPIRNTELHLQSTYIYSRKTFPVKRAHPGRHRYFTKERSEEYDIFPDSSQSHSDIRRRARMIPESCSIRDSNLNRLIFRMFGVSTGTEETAFAPSKISPFKPSSTTSSPNTQVIRRLPRMSHILKRPFSTMNRDRTKSIDNDLLPPVPHGVLKKTAKKNIYVRRGRVKKVLPRGSHRSDTHLRRHAIFQTFPQPPNLPTSQLLQGPFLIPASKVSLKKDFQRFKSEPNQSDEKLTEPNPSIESADDSDLNSVPKSAKPPVESASNDLNSISKSAEGTQKTGQSKLFTAILDVIGKLLVTKTTGDSSLKIENSSKINGSTVDVMSTKPIETEAKRSNSSFDHVVPLEAHSSIAHPPDKSIDYLDRLRKLPDHPSHTETMQGAIYRPTGRAKLFDTFSQRLTRTTGILPRLPSSESVLTDVVPLGEQPSIARLSHGLDRVLFNQSVHWLQDPHSGVFNFPPNLQTLPSVTDFAFERLSKYKHSSEDDRMLDLAVQHSKPFIGSTSSLTKILSHIYFLLSEDKLIDISTLSVAYADQSRKFTPAMRAPALFTLCRRSLPNVSINMRHVCAVETPRSELQERHTEWNVLLWLGTMMEKFLTLPTEQFDGLLRNNPTPHPFQEKVETYRYAKSSKFIMRSQLDCQDSRLPGTGVFDLKSRAVLPIRIDQLNIHARIGNMDGIFVAYHNTARLFGFQYVPVVEMEERLYGPGNPNRGAHIFQKCVGLMEAIMDRIADCFPNHSLSCTMDTREDSNQLCVWVVPIDYPEYPIPIERFTVTVEHVVNKIPVNGKIAIERAHQYWGVRYTITRSLESREEIWASLKKCQQAGEFPAVLPEGVSADDARAQLASVNWGAGLGFRWDPEDRVSVRSPDEKLAGVQELQGLRLTAKSGGLITKLRKIARRGTTHLEHERTAANKPQILWGRDPDVIDNSTLSQVDLPTNSKSSLSSTDNPFTAIDQTDSGESTFTTSALTPPQSPPSWTHTSDKVLSTAKEIIEATRAVHDKVAAVPPEARGFESVILPLAQAEAQLDAIGEPISFYQNVSSSKELRDASNQAEVLIREFSVDASMRIDVYNAIKGAVDAIENSKQELNLEEKRLVEKMLLDGKRAGLALPEEDRKMLTELKKELSQTSLEFSKNFNEENGTITFTLDELNGIPPDILSGYTKRPGENGKPDFYEITFRTPDIMPLFKFASNPETRRRASSAFEDRLAINVPLFKKAIELRRKLAKILGYKTWADYITEVKMVKSAENVDKFLDDILVKLKPVGIKDRDALLALKKEEHEEKKYPFDNEFYLWDYRYYDRKFVERTLELDDSLVKEYFPVSVVVSEIMDIYQDLLGVTFQEMKGETWHPDVQQFAVWEKDAKDESGFIGYCYLDLFPRENKYSHAAVWGLIPGYEIPPNGERNYPLTAMVANLAKSTPERPALMRHDDVVTFFHEMGHIFHGLLSRTKFARFHGTSVARDFVEAPSQMLENWCWEPKVLKRMSSHYKTKEPLSDELITKLIKSRYTNVGLFYLRQGFFAKFDMHVHTAQEEEDYTTLWNELRESISLVKNDKEFKPGQGTFGHLLNGYDAGYYGYMYSLVFATDMYQTVFKKDPLSSELGKLYRDKILLPGGSRDEMDSLKVGASLRSFCILFDSVELLGFLGP</sequence>
<organism evidence="14 15">
    <name type="scientific">Clathrus columnatus</name>
    <dbReference type="NCBI Taxonomy" id="1419009"/>
    <lineage>
        <taxon>Eukaryota</taxon>
        <taxon>Fungi</taxon>
        <taxon>Dikarya</taxon>
        <taxon>Basidiomycota</taxon>
        <taxon>Agaricomycotina</taxon>
        <taxon>Agaricomycetes</taxon>
        <taxon>Phallomycetidae</taxon>
        <taxon>Phallales</taxon>
        <taxon>Clathraceae</taxon>
        <taxon>Clathrus</taxon>
    </lineage>
</organism>
<dbReference type="Proteomes" id="UP001050691">
    <property type="component" value="Unassembled WGS sequence"/>
</dbReference>
<keyword evidence="15" id="KW-1185">Reference proteome</keyword>
<dbReference type="GO" id="GO:0006518">
    <property type="term" value="P:peptide metabolic process"/>
    <property type="evidence" value="ECO:0007669"/>
    <property type="project" value="TreeGrafter"/>
</dbReference>